<evidence type="ECO:0000313" key="3">
    <source>
        <dbReference type="EMBL" id="EEN66326.1"/>
    </source>
</evidence>
<name>C3XZW0_BRAFL</name>
<dbReference type="InParanoid" id="C3XZW0"/>
<gene>
    <name evidence="3" type="ORF">BRAFLDRAFT_123723</name>
</gene>
<organism>
    <name type="scientific">Branchiostoma floridae</name>
    <name type="common">Florida lancelet</name>
    <name type="synonym">Amphioxus</name>
    <dbReference type="NCBI Taxonomy" id="7739"/>
    <lineage>
        <taxon>Eukaryota</taxon>
        <taxon>Metazoa</taxon>
        <taxon>Chordata</taxon>
        <taxon>Cephalochordata</taxon>
        <taxon>Leptocardii</taxon>
        <taxon>Amphioxiformes</taxon>
        <taxon>Branchiostomatidae</taxon>
        <taxon>Branchiostoma</taxon>
    </lineage>
</organism>
<keyword evidence="2" id="KW-0732">Signal</keyword>
<evidence type="ECO:0000256" key="1">
    <source>
        <dbReference type="SAM" id="MobiDB-lite"/>
    </source>
</evidence>
<proteinExistence type="predicted"/>
<dbReference type="EMBL" id="GG666477">
    <property type="protein sequence ID" value="EEN66326.1"/>
    <property type="molecule type" value="Genomic_DNA"/>
</dbReference>
<feature type="chain" id="PRO_5002934501" description="Secreted protein" evidence="2">
    <location>
        <begin position="26"/>
        <end position="153"/>
    </location>
</feature>
<evidence type="ECO:0008006" key="4">
    <source>
        <dbReference type="Google" id="ProtNLM"/>
    </source>
</evidence>
<reference evidence="3" key="1">
    <citation type="journal article" date="2008" name="Nature">
        <title>The amphioxus genome and the evolution of the chordate karyotype.</title>
        <authorList>
            <consortium name="US DOE Joint Genome Institute (JGI-PGF)"/>
            <person name="Putnam N.H."/>
            <person name="Butts T."/>
            <person name="Ferrier D.E.K."/>
            <person name="Furlong R.F."/>
            <person name="Hellsten U."/>
            <person name="Kawashima T."/>
            <person name="Robinson-Rechavi M."/>
            <person name="Shoguchi E."/>
            <person name="Terry A."/>
            <person name="Yu J.-K."/>
            <person name="Benito-Gutierrez E.L."/>
            <person name="Dubchak I."/>
            <person name="Garcia-Fernandez J."/>
            <person name="Gibson-Brown J.J."/>
            <person name="Grigoriev I.V."/>
            <person name="Horton A.C."/>
            <person name="de Jong P.J."/>
            <person name="Jurka J."/>
            <person name="Kapitonov V.V."/>
            <person name="Kohara Y."/>
            <person name="Kuroki Y."/>
            <person name="Lindquist E."/>
            <person name="Lucas S."/>
            <person name="Osoegawa K."/>
            <person name="Pennacchio L.A."/>
            <person name="Salamov A.A."/>
            <person name="Satou Y."/>
            <person name="Sauka-Spengler T."/>
            <person name="Schmutz J."/>
            <person name="Shin-I T."/>
            <person name="Toyoda A."/>
            <person name="Bronner-Fraser M."/>
            <person name="Fujiyama A."/>
            <person name="Holland L.Z."/>
            <person name="Holland P.W.H."/>
            <person name="Satoh N."/>
            <person name="Rokhsar D.S."/>
        </authorList>
    </citation>
    <scope>NUCLEOTIDE SEQUENCE [LARGE SCALE GENOMIC DNA]</scope>
    <source>
        <strain evidence="3">S238N-H82</strain>
        <tissue evidence="3">Testes</tissue>
    </source>
</reference>
<feature type="region of interest" description="Disordered" evidence="1">
    <location>
        <begin position="69"/>
        <end position="90"/>
    </location>
</feature>
<evidence type="ECO:0000256" key="2">
    <source>
        <dbReference type="SAM" id="SignalP"/>
    </source>
</evidence>
<protein>
    <recommendedName>
        <fullName evidence="4">Secreted protein</fullName>
    </recommendedName>
</protein>
<feature type="compositionally biased region" description="Low complexity" evidence="1">
    <location>
        <begin position="69"/>
        <end position="80"/>
    </location>
</feature>
<dbReference type="AlphaFoldDB" id="C3XZW0"/>
<sequence length="153" mass="16423">MIYASPPTFLLCLSLPGPALPPVTAAWPSCPCPAAAPAVWPYSAPLAAAIGHYCRGYHDHRSLRVSLHLSDASPPASSRSPRPPTLPRRLAPCWSTPRARYSGSALSPASLNASRLPLSRPLNLTHPSRTTRCHGGMVVSQVKDQDRGMMLRI</sequence>
<feature type="signal peptide" evidence="2">
    <location>
        <begin position="1"/>
        <end position="25"/>
    </location>
</feature>
<accession>C3XZW0</accession>